<dbReference type="EMBL" id="SMKE01000140">
    <property type="protein sequence ID" value="TDB99858.1"/>
    <property type="molecule type" value="Genomic_DNA"/>
</dbReference>
<proteinExistence type="predicted"/>
<comment type="caution">
    <text evidence="2">The sequence shown here is derived from an EMBL/GenBank/DDBJ whole genome shotgun (WGS) entry which is preliminary data.</text>
</comment>
<evidence type="ECO:0000313" key="2">
    <source>
        <dbReference type="EMBL" id="TDB99858.1"/>
    </source>
</evidence>
<accession>A0ABY2DIZ9</accession>
<protein>
    <submittedName>
        <fullName evidence="2">DivIVA domain-containing protein</fullName>
    </submittedName>
</protein>
<dbReference type="InterPro" id="IPR019933">
    <property type="entry name" value="DivIVA_domain"/>
</dbReference>
<name>A0ABY2DIZ9_9ACTN</name>
<reference evidence="2 3" key="1">
    <citation type="submission" date="2019-02" db="EMBL/GenBank/DDBJ databases">
        <title>Draft genome sequences of novel Actinobacteria.</title>
        <authorList>
            <person name="Sahin N."/>
            <person name="Ay H."/>
            <person name="Saygin H."/>
        </authorList>
    </citation>
    <scope>NUCLEOTIDE SEQUENCE [LARGE SCALE GENOMIC DNA]</scope>
    <source>
        <strain evidence="2 3">JCM 30529</strain>
    </source>
</reference>
<evidence type="ECO:0000313" key="3">
    <source>
        <dbReference type="Proteomes" id="UP000295626"/>
    </source>
</evidence>
<dbReference type="Proteomes" id="UP000295626">
    <property type="component" value="Unassembled WGS sequence"/>
</dbReference>
<gene>
    <name evidence="2" type="ORF">E1091_06075</name>
</gene>
<keyword evidence="3" id="KW-1185">Reference proteome</keyword>
<dbReference type="NCBIfam" id="TIGR03544">
    <property type="entry name" value="DivI1A_domain"/>
    <property type="match status" value="1"/>
</dbReference>
<dbReference type="Gene3D" id="6.10.250.660">
    <property type="match status" value="1"/>
</dbReference>
<evidence type="ECO:0000256" key="1">
    <source>
        <dbReference type="SAM" id="MobiDB-lite"/>
    </source>
</evidence>
<organism evidence="2 3">
    <name type="scientific">Micromonospora fluostatini</name>
    <dbReference type="NCBI Taxonomy" id="1629071"/>
    <lineage>
        <taxon>Bacteria</taxon>
        <taxon>Bacillati</taxon>
        <taxon>Actinomycetota</taxon>
        <taxon>Actinomycetes</taxon>
        <taxon>Micromonosporales</taxon>
        <taxon>Micromonosporaceae</taxon>
        <taxon>Micromonospora</taxon>
    </lineage>
</organism>
<feature type="region of interest" description="Disordered" evidence="1">
    <location>
        <begin position="101"/>
        <end position="131"/>
    </location>
</feature>
<sequence length="131" mass="14853">MFDLLSRFRRATRRPEPAPRPVPVRRPNAGWYRAASCRPLSVGQIRQRRFGVVRRGLDPAEVYAYLHRVAGELAVTRRDLATLTEEHTRIKAALHGWPARFAPGDGVTPRNRMTPGDRFASGDRLTPGDQR</sequence>